<name>A0ABS8AVT0_9BACT</name>
<evidence type="ECO:0000256" key="4">
    <source>
        <dbReference type="ARBA" id="ARBA00023136"/>
    </source>
</evidence>
<dbReference type="Pfam" id="PF14322">
    <property type="entry name" value="SusD-like_3"/>
    <property type="match status" value="1"/>
</dbReference>
<feature type="signal peptide" evidence="7">
    <location>
        <begin position="1"/>
        <end position="22"/>
    </location>
</feature>
<gene>
    <name evidence="10" type="ORF">LGH74_16985</name>
</gene>
<evidence type="ECO:0000313" key="11">
    <source>
        <dbReference type="Proteomes" id="UP001165296"/>
    </source>
</evidence>
<sequence>MFTIKRSIFRPALTVAAISCLAATFSCKDYLDVSPASSYISDDVFSSVANVNSAIVGAYDPLSGDAGYGVRLSTGYPSDTDEGQNRAGAADGGSRDINRYRVTSGTTELPAPFTTLYLGVERANICIKNIPQMDLYKNGSATEQKALRRMHGEALALRALYFMEIVRNWGDVPAQFEPSSAYSDLNLPQTDRNVIYDQILGDLALASRLLPWRKESDANAYERFTKGAAKALRARIALARGGYRANARTGQMERPSDYLNYYTMARAECDTLLKTRSQHTLNPSFEAVWRNINESRFDVSYGEIMFEVGMGSGSALSDSKLGYNNGPRLDVNSRWGQGGGSYTINPNYFYAFDSTDVRRDVTVTLYQTTAATPNTQTSATLTTLRDGKFRRDWRVPILTGSSQNLGLNWPIIRFADVLLMFAEAQNELAGPSAAYNGTTPVAALEEVRKRSYPTASYKVLPAAQVGSKTTFFDALVKERLLEFGGEGIRKYDLIRWNLLGAKIAETKAQLTEMRNGTGAYANIPLYVYGYAVNDQLRYARSLYRPSFSNASTLSNYTLPGTTTVSNRFSWRQALGGTSTFIELFAANYVPNTGDELLAFPQAVVDTNPNLKQNFGY</sequence>
<dbReference type="InterPro" id="IPR033985">
    <property type="entry name" value="SusD-like_N"/>
</dbReference>
<comment type="subcellular location">
    <subcellularLocation>
        <location evidence="1">Cell outer membrane</location>
    </subcellularLocation>
</comment>
<feature type="region of interest" description="Disordered" evidence="6">
    <location>
        <begin position="73"/>
        <end position="97"/>
    </location>
</feature>
<keyword evidence="11" id="KW-1185">Reference proteome</keyword>
<dbReference type="RefSeq" id="WP_226177469.1">
    <property type="nucleotide sequence ID" value="NZ_JAJADR010000005.1"/>
</dbReference>
<organism evidence="10 11">
    <name type="scientific">Hymenobacter lucidus</name>
    <dbReference type="NCBI Taxonomy" id="2880930"/>
    <lineage>
        <taxon>Bacteria</taxon>
        <taxon>Pseudomonadati</taxon>
        <taxon>Bacteroidota</taxon>
        <taxon>Cytophagia</taxon>
        <taxon>Cytophagales</taxon>
        <taxon>Hymenobacteraceae</taxon>
        <taxon>Hymenobacter</taxon>
    </lineage>
</organism>
<dbReference type="Gene3D" id="1.25.40.390">
    <property type="match status" value="1"/>
</dbReference>
<dbReference type="EMBL" id="JAJADR010000005">
    <property type="protein sequence ID" value="MCB2409689.1"/>
    <property type="molecule type" value="Genomic_DNA"/>
</dbReference>
<evidence type="ECO:0000256" key="6">
    <source>
        <dbReference type="SAM" id="MobiDB-lite"/>
    </source>
</evidence>
<comment type="similarity">
    <text evidence="2">Belongs to the SusD family.</text>
</comment>
<dbReference type="Proteomes" id="UP001165296">
    <property type="component" value="Unassembled WGS sequence"/>
</dbReference>
<keyword evidence="4" id="KW-0472">Membrane</keyword>
<proteinExistence type="inferred from homology"/>
<dbReference type="InterPro" id="IPR012944">
    <property type="entry name" value="SusD_RagB_dom"/>
</dbReference>
<dbReference type="Pfam" id="PF07980">
    <property type="entry name" value="SusD_RagB"/>
    <property type="match status" value="1"/>
</dbReference>
<evidence type="ECO:0000256" key="2">
    <source>
        <dbReference type="ARBA" id="ARBA00006275"/>
    </source>
</evidence>
<reference evidence="10" key="1">
    <citation type="submission" date="2021-10" db="EMBL/GenBank/DDBJ databases">
        <authorList>
            <person name="Dean J.D."/>
            <person name="Kim M.K."/>
            <person name="Newey C.N."/>
            <person name="Stoker T.S."/>
            <person name="Thompson D.W."/>
            <person name="Grose J.H."/>
        </authorList>
    </citation>
    <scope>NUCLEOTIDE SEQUENCE</scope>
    <source>
        <strain evidence="10">BT178</strain>
    </source>
</reference>
<evidence type="ECO:0000256" key="7">
    <source>
        <dbReference type="SAM" id="SignalP"/>
    </source>
</evidence>
<feature type="domain" description="SusD-like N-terminal" evidence="9">
    <location>
        <begin position="29"/>
        <end position="238"/>
    </location>
</feature>
<keyword evidence="5" id="KW-0998">Cell outer membrane</keyword>
<evidence type="ECO:0000259" key="8">
    <source>
        <dbReference type="Pfam" id="PF07980"/>
    </source>
</evidence>
<accession>A0ABS8AVT0</accession>
<dbReference type="InterPro" id="IPR011990">
    <property type="entry name" value="TPR-like_helical_dom_sf"/>
</dbReference>
<protein>
    <submittedName>
        <fullName evidence="10">RagB/SusD family nutrient uptake outer membrane protein</fullName>
    </submittedName>
</protein>
<evidence type="ECO:0000256" key="5">
    <source>
        <dbReference type="ARBA" id="ARBA00023237"/>
    </source>
</evidence>
<evidence type="ECO:0000256" key="1">
    <source>
        <dbReference type="ARBA" id="ARBA00004442"/>
    </source>
</evidence>
<evidence type="ECO:0000313" key="10">
    <source>
        <dbReference type="EMBL" id="MCB2409689.1"/>
    </source>
</evidence>
<evidence type="ECO:0000259" key="9">
    <source>
        <dbReference type="Pfam" id="PF14322"/>
    </source>
</evidence>
<dbReference type="PROSITE" id="PS51257">
    <property type="entry name" value="PROKAR_LIPOPROTEIN"/>
    <property type="match status" value="1"/>
</dbReference>
<keyword evidence="3 7" id="KW-0732">Signal</keyword>
<feature type="domain" description="RagB/SusD" evidence="8">
    <location>
        <begin position="352"/>
        <end position="616"/>
    </location>
</feature>
<evidence type="ECO:0000256" key="3">
    <source>
        <dbReference type="ARBA" id="ARBA00022729"/>
    </source>
</evidence>
<dbReference type="SUPFAM" id="SSF48452">
    <property type="entry name" value="TPR-like"/>
    <property type="match status" value="1"/>
</dbReference>
<feature type="chain" id="PRO_5047528044" evidence="7">
    <location>
        <begin position="23"/>
        <end position="616"/>
    </location>
</feature>
<comment type="caution">
    <text evidence="10">The sequence shown here is derived from an EMBL/GenBank/DDBJ whole genome shotgun (WGS) entry which is preliminary data.</text>
</comment>